<feature type="region of interest" description="Disordered" evidence="10">
    <location>
        <begin position="541"/>
        <end position="570"/>
    </location>
</feature>
<evidence type="ECO:0000256" key="10">
    <source>
        <dbReference type="SAM" id="MobiDB-lite"/>
    </source>
</evidence>
<gene>
    <name evidence="13" type="ORF">FA09DRAFT_263351</name>
</gene>
<dbReference type="CDD" id="cd06186">
    <property type="entry name" value="NOX_Duox_like_FAD_NADP"/>
    <property type="match status" value="1"/>
</dbReference>
<dbReference type="PROSITE" id="PS51384">
    <property type="entry name" value="FAD_FR"/>
    <property type="match status" value="1"/>
</dbReference>
<evidence type="ECO:0000256" key="9">
    <source>
        <dbReference type="ARBA" id="ARBA00023180"/>
    </source>
</evidence>
<evidence type="ECO:0000313" key="13">
    <source>
        <dbReference type="EMBL" id="PWN98420.1"/>
    </source>
</evidence>
<dbReference type="Pfam" id="PF01794">
    <property type="entry name" value="Ferric_reduct"/>
    <property type="match status" value="1"/>
</dbReference>
<dbReference type="Pfam" id="PF08030">
    <property type="entry name" value="NAD_binding_6"/>
    <property type="match status" value="1"/>
</dbReference>
<dbReference type="PANTHER" id="PTHR32361">
    <property type="entry name" value="FERRIC/CUPRIC REDUCTASE TRANSMEMBRANE COMPONENT"/>
    <property type="match status" value="1"/>
</dbReference>
<keyword evidence="14" id="KW-1185">Reference proteome</keyword>
<sequence>MYVYPWDIDAKAKAKYLKKLKKPEDLPQLVRTVQTLYHNSFKVPFMFAFAILGCAAALVLGCLAVRVVRHLRSSPSSKRSGAVRKHFVDAPLLGSRHAEPLTLVPGIGKEARPIISLAVPLRSHTTVLFVLALLNFLPLVACYSPTSVKDNYYYKTMFLQIIKYFGDRTAVLAVAQLPLVILLSGRNSPVRTLTGISFDVVMLYHRHVARWVVVQVVLHAIAYSLNEAVKDGHEGYIETMNKPYVKFGTAALVFVVAMVVQSLRVLRQKAYEVFVAVHIVFAALVLAGVWWHIALLANTRYALFFDLLWLAIGAWVFDRVARVFLLVALNTNLRMAAGVPFLSRASVSLVEDSNASLLHVRVFPSGATLGRALDGSSVMLHLPTVQAFVSHPFSVMAGGTDETGRRFLDLAVRPQAGMTRRLHERAINGAFECVALLEGPYSGDEMDLGGFEHVLLVTGGIGITHTLPIFTKEMRTPSSKTDAEKPAAQRTVEMVWCAKSASTFAVALDTLEREVASARASGSTHTRAKITLCVTSQSDSRRSSTLSEKKSSSDEEKGAAPFDSPVLEGGLPLDSIPQLLSRQTPEESAGDAARVRVRFAALAPEVQVLWSEGKPDVGAEIAQRGEAGSTLAIVACGPPALLDAARAGARGVGAVYEEAAYGW</sequence>
<dbReference type="SFLD" id="SFLDS00052">
    <property type="entry name" value="Ferric_Reductase_Domain"/>
    <property type="match status" value="1"/>
</dbReference>
<evidence type="ECO:0000256" key="11">
    <source>
        <dbReference type="SAM" id="Phobius"/>
    </source>
</evidence>
<dbReference type="EMBL" id="KZ819291">
    <property type="protein sequence ID" value="PWN98420.1"/>
    <property type="molecule type" value="Genomic_DNA"/>
</dbReference>
<dbReference type="GeneID" id="37267297"/>
<evidence type="ECO:0000256" key="6">
    <source>
        <dbReference type="ARBA" id="ARBA00023002"/>
    </source>
</evidence>
<keyword evidence="9" id="KW-0325">Glycoprotein</keyword>
<keyword evidence="6" id="KW-0560">Oxidoreductase</keyword>
<comment type="subcellular location">
    <subcellularLocation>
        <location evidence="1">Membrane</location>
        <topology evidence="1">Multi-pass membrane protein</topology>
    </subcellularLocation>
</comment>
<keyword evidence="5 11" id="KW-1133">Transmembrane helix</keyword>
<feature type="transmembrane region" description="Helical" evidence="11">
    <location>
        <begin position="273"/>
        <end position="293"/>
    </location>
</feature>
<name>A0A316Z9N7_9BASI</name>
<feature type="domain" description="FAD-binding FR-type" evidence="12">
    <location>
        <begin position="340"/>
        <end position="447"/>
    </location>
</feature>
<feature type="compositionally biased region" description="Basic and acidic residues" evidence="10">
    <location>
        <begin position="541"/>
        <end position="558"/>
    </location>
</feature>
<keyword evidence="8 11" id="KW-0472">Membrane</keyword>
<keyword evidence="7" id="KW-0406">Ion transport</keyword>
<proteinExistence type="inferred from homology"/>
<dbReference type="GO" id="GO:0000293">
    <property type="term" value="F:ferric-chelate reductase activity"/>
    <property type="evidence" value="ECO:0007669"/>
    <property type="project" value="UniProtKB-ARBA"/>
</dbReference>
<dbReference type="AlphaFoldDB" id="A0A316Z9N7"/>
<feature type="transmembrane region" description="Helical" evidence="11">
    <location>
        <begin position="127"/>
        <end position="148"/>
    </location>
</feature>
<dbReference type="InterPro" id="IPR039261">
    <property type="entry name" value="FNR_nucleotide-bd"/>
</dbReference>
<dbReference type="GO" id="GO:0006879">
    <property type="term" value="P:intracellular iron ion homeostasis"/>
    <property type="evidence" value="ECO:0007669"/>
    <property type="project" value="TreeGrafter"/>
</dbReference>
<dbReference type="STRING" id="58919.A0A316Z9N7"/>
<evidence type="ECO:0000256" key="5">
    <source>
        <dbReference type="ARBA" id="ARBA00022989"/>
    </source>
</evidence>
<reference evidence="13 14" key="1">
    <citation type="journal article" date="2018" name="Mol. Biol. Evol.">
        <title>Broad Genomic Sampling Reveals a Smut Pathogenic Ancestry of the Fungal Clade Ustilaginomycotina.</title>
        <authorList>
            <person name="Kijpornyongpan T."/>
            <person name="Mondo S.J."/>
            <person name="Barry K."/>
            <person name="Sandor L."/>
            <person name="Lee J."/>
            <person name="Lipzen A."/>
            <person name="Pangilinan J."/>
            <person name="LaButti K."/>
            <person name="Hainaut M."/>
            <person name="Henrissat B."/>
            <person name="Grigoriev I.V."/>
            <person name="Spatafora J.W."/>
            <person name="Aime M.C."/>
        </authorList>
    </citation>
    <scope>NUCLEOTIDE SEQUENCE [LARGE SCALE GENOMIC DNA]</scope>
    <source>
        <strain evidence="13 14">MCA 4186</strain>
    </source>
</reference>
<dbReference type="GO" id="GO:0015677">
    <property type="term" value="P:copper ion import"/>
    <property type="evidence" value="ECO:0007669"/>
    <property type="project" value="TreeGrafter"/>
</dbReference>
<evidence type="ECO:0000313" key="14">
    <source>
        <dbReference type="Proteomes" id="UP000245946"/>
    </source>
</evidence>
<dbReference type="RefSeq" id="XP_025598699.1">
    <property type="nucleotide sequence ID" value="XM_025739751.1"/>
</dbReference>
<feature type="transmembrane region" description="Helical" evidence="11">
    <location>
        <begin position="168"/>
        <end position="187"/>
    </location>
</feature>
<dbReference type="PANTHER" id="PTHR32361:SF9">
    <property type="entry name" value="FERRIC REDUCTASE TRANSMEMBRANE COMPONENT 3-RELATED"/>
    <property type="match status" value="1"/>
</dbReference>
<accession>A0A316Z9N7</accession>
<dbReference type="InterPro" id="IPR051410">
    <property type="entry name" value="Ferric/Cupric_Reductase"/>
</dbReference>
<feature type="transmembrane region" description="Helical" evidence="11">
    <location>
        <begin position="245"/>
        <end position="266"/>
    </location>
</feature>
<dbReference type="GO" id="GO:0006826">
    <property type="term" value="P:iron ion transport"/>
    <property type="evidence" value="ECO:0007669"/>
    <property type="project" value="TreeGrafter"/>
</dbReference>
<dbReference type="GO" id="GO:0005886">
    <property type="term" value="C:plasma membrane"/>
    <property type="evidence" value="ECO:0007669"/>
    <property type="project" value="TreeGrafter"/>
</dbReference>
<evidence type="ECO:0000256" key="4">
    <source>
        <dbReference type="ARBA" id="ARBA00022692"/>
    </source>
</evidence>
<dbReference type="InterPro" id="IPR013130">
    <property type="entry name" value="Fe3_Rdtase_TM_dom"/>
</dbReference>
<dbReference type="OrthoDB" id="3343003at2759"/>
<evidence type="ECO:0000256" key="2">
    <source>
        <dbReference type="ARBA" id="ARBA00006278"/>
    </source>
</evidence>
<feature type="transmembrane region" description="Helical" evidence="11">
    <location>
        <begin position="208"/>
        <end position="225"/>
    </location>
</feature>
<keyword evidence="4 11" id="KW-0812">Transmembrane</keyword>
<dbReference type="SUPFAM" id="SSF52343">
    <property type="entry name" value="Ferredoxin reductase-like, C-terminal NADP-linked domain"/>
    <property type="match status" value="1"/>
</dbReference>
<dbReference type="InterPro" id="IPR017927">
    <property type="entry name" value="FAD-bd_FR_type"/>
</dbReference>
<evidence type="ECO:0000259" key="12">
    <source>
        <dbReference type="PROSITE" id="PS51384"/>
    </source>
</evidence>
<keyword evidence="3" id="KW-0813">Transport</keyword>
<dbReference type="SFLD" id="SFLDG01168">
    <property type="entry name" value="Ferric_reductase_subgroup_(FRE"/>
    <property type="match status" value="1"/>
</dbReference>
<dbReference type="Proteomes" id="UP000245946">
    <property type="component" value="Unassembled WGS sequence"/>
</dbReference>
<organism evidence="13 14">
    <name type="scientific">Tilletiopsis washingtonensis</name>
    <dbReference type="NCBI Taxonomy" id="58919"/>
    <lineage>
        <taxon>Eukaryota</taxon>
        <taxon>Fungi</taxon>
        <taxon>Dikarya</taxon>
        <taxon>Basidiomycota</taxon>
        <taxon>Ustilaginomycotina</taxon>
        <taxon>Exobasidiomycetes</taxon>
        <taxon>Entylomatales</taxon>
        <taxon>Entylomatales incertae sedis</taxon>
        <taxon>Tilletiopsis</taxon>
    </lineage>
</organism>
<feature type="transmembrane region" description="Helical" evidence="11">
    <location>
        <begin position="45"/>
        <end position="68"/>
    </location>
</feature>
<dbReference type="InterPro" id="IPR013121">
    <property type="entry name" value="Fe_red_NAD-bd_6"/>
</dbReference>
<protein>
    <recommendedName>
        <fullName evidence="12">FAD-binding FR-type domain-containing protein</fullName>
    </recommendedName>
</protein>
<evidence type="ECO:0000256" key="8">
    <source>
        <dbReference type="ARBA" id="ARBA00023136"/>
    </source>
</evidence>
<evidence type="ECO:0000256" key="7">
    <source>
        <dbReference type="ARBA" id="ARBA00023065"/>
    </source>
</evidence>
<comment type="similarity">
    <text evidence="2">Belongs to the ferric reductase (FRE) family.</text>
</comment>
<evidence type="ECO:0000256" key="1">
    <source>
        <dbReference type="ARBA" id="ARBA00004141"/>
    </source>
</evidence>
<dbReference type="Gene3D" id="3.40.50.80">
    <property type="entry name" value="Nucleotide-binding domain of ferredoxin-NADP reductase (FNR) module"/>
    <property type="match status" value="1"/>
</dbReference>
<evidence type="ECO:0000256" key="3">
    <source>
        <dbReference type="ARBA" id="ARBA00022448"/>
    </source>
</evidence>